<dbReference type="GO" id="GO:0008360">
    <property type="term" value="P:regulation of cell shape"/>
    <property type="evidence" value="ECO:0007669"/>
    <property type="project" value="UniProtKB-KW"/>
</dbReference>
<dbReference type="HAMAP" id="MF_00047">
    <property type="entry name" value="Dala_Dala_lig"/>
    <property type="match status" value="1"/>
</dbReference>
<evidence type="ECO:0000256" key="13">
    <source>
        <dbReference type="ARBA" id="ARBA00023316"/>
    </source>
</evidence>
<evidence type="ECO:0000256" key="17">
    <source>
        <dbReference type="PIRSR" id="PIRSR039102-2"/>
    </source>
</evidence>
<dbReference type="SUPFAM" id="SSF56059">
    <property type="entry name" value="Glutathione synthetase ATP-binding domain-like"/>
    <property type="match status" value="1"/>
</dbReference>
<keyword evidence="12 18" id="KW-0464">Manganese</keyword>
<keyword evidence="7 17" id="KW-0547">Nucleotide-binding</keyword>
<dbReference type="InterPro" id="IPR011761">
    <property type="entry name" value="ATP-grasp"/>
</dbReference>
<comment type="function">
    <text evidence="2 15">Cell wall formation.</text>
</comment>
<dbReference type="GO" id="GO:0005829">
    <property type="term" value="C:cytosol"/>
    <property type="evidence" value="ECO:0007669"/>
    <property type="project" value="TreeGrafter"/>
</dbReference>
<evidence type="ECO:0000256" key="8">
    <source>
        <dbReference type="ARBA" id="ARBA00022840"/>
    </source>
</evidence>
<dbReference type="OrthoDB" id="9813261at2"/>
<evidence type="ECO:0000256" key="7">
    <source>
        <dbReference type="ARBA" id="ARBA00022741"/>
    </source>
</evidence>
<feature type="binding site" evidence="17">
    <location>
        <begin position="292"/>
        <end position="293"/>
    </location>
    <ligand>
        <name>ATP</name>
        <dbReference type="ChEBI" id="CHEBI:30616"/>
    </ligand>
</feature>
<dbReference type="SUPFAM" id="SSF52440">
    <property type="entry name" value="PreATP-grasp domain"/>
    <property type="match status" value="1"/>
</dbReference>
<dbReference type="InterPro" id="IPR011095">
    <property type="entry name" value="Dala_Dala_lig_C"/>
</dbReference>
<evidence type="ECO:0000256" key="4">
    <source>
        <dbReference type="ARBA" id="ARBA00010871"/>
    </source>
</evidence>
<feature type="binding site" evidence="18">
    <location>
        <position position="293"/>
    </location>
    <ligand>
        <name>Mg(2+)</name>
        <dbReference type="ChEBI" id="CHEBI:18420"/>
        <label>1</label>
    </ligand>
</feature>
<feature type="binding site" evidence="17">
    <location>
        <begin position="196"/>
        <end position="203"/>
    </location>
    <ligand>
        <name>ATP</name>
        <dbReference type="ChEBI" id="CHEBI:30616"/>
    </ligand>
</feature>
<organism evidence="21 22">
    <name type="scientific">Vibrio casei</name>
    <dbReference type="NCBI Taxonomy" id="673372"/>
    <lineage>
        <taxon>Bacteria</taxon>
        <taxon>Pseudomonadati</taxon>
        <taxon>Pseudomonadota</taxon>
        <taxon>Gammaproteobacteria</taxon>
        <taxon>Vibrionales</taxon>
        <taxon>Vibrionaceae</taxon>
        <taxon>Vibrio</taxon>
    </lineage>
</organism>
<dbReference type="GO" id="GO:0046872">
    <property type="term" value="F:metal ion binding"/>
    <property type="evidence" value="ECO:0007669"/>
    <property type="project" value="UniProtKB-KW"/>
</dbReference>
<dbReference type="UniPathway" id="UPA00219"/>
<feature type="binding site" evidence="17">
    <location>
        <position position="116"/>
    </location>
    <ligand>
        <name>ATP</name>
        <dbReference type="ChEBI" id="CHEBI:30616"/>
    </ligand>
</feature>
<comment type="cofactor">
    <cofactor evidence="18">
        <name>Mg(2+)</name>
        <dbReference type="ChEBI" id="CHEBI:18420"/>
    </cofactor>
    <cofactor evidence="18">
        <name>Mn(2+)</name>
        <dbReference type="ChEBI" id="CHEBI:29035"/>
    </cofactor>
    <text evidence="18">Binds 2 magnesium or manganese ions per subunit.</text>
</comment>
<evidence type="ECO:0000256" key="3">
    <source>
        <dbReference type="ARBA" id="ARBA00004752"/>
    </source>
</evidence>
<dbReference type="InterPro" id="IPR013815">
    <property type="entry name" value="ATP_grasp_subdomain_1"/>
</dbReference>
<evidence type="ECO:0000256" key="2">
    <source>
        <dbReference type="ARBA" id="ARBA00003921"/>
    </source>
</evidence>
<dbReference type="EMBL" id="QPGL01000002">
    <property type="protein sequence ID" value="RCS70224.1"/>
    <property type="molecule type" value="Genomic_DNA"/>
</dbReference>
<dbReference type="EC" id="6.3.2.4" evidence="15"/>
<evidence type="ECO:0000256" key="16">
    <source>
        <dbReference type="PIRSR" id="PIRSR039102-1"/>
    </source>
</evidence>
<sequence length="330" mass="36797">MKNILLLCGGGSSEHEVSLVSAKYLEQQLNVTADFNVIKVEITPQAWLDSNGLKVELDIAHSSLKGKQIETIPIDYVVPCIHGFPGETGDIQSLLEMAGIPYLGCGPEASSNSFNKITSKLWYDALGIPNTPYRFLTENSEKSLSLALQAFDLWGAIFVKAARQGSSVGCYSVTERVAVKEAIHNAFQFSDQVLIEMSVKPRELEVAAYVLNDELKITKPGEVIAPEGVFYTYDEKYSSDSHSSTVLEAGNLSDNQLKQIEQYSRKVFTHMNLKNLSRIDFFLTDEGHLYLNEVNTFPGMTPISMFPKLMEYNGDKFHVFLEQTIRQSLS</sequence>
<evidence type="ECO:0000313" key="21">
    <source>
        <dbReference type="EMBL" id="RCS70224.1"/>
    </source>
</evidence>
<feature type="active site" evidence="16">
    <location>
        <position position="14"/>
    </location>
</feature>
<reference evidence="21 22" key="1">
    <citation type="journal article" date="2017" name="Elife">
        <title>Extensive horizontal gene transfer in cheese-associated bacteria.</title>
        <authorList>
            <person name="Bonham K.S."/>
            <person name="Wolfe B.E."/>
            <person name="Dutton R.J."/>
        </authorList>
    </citation>
    <scope>NUCLEOTIDE SEQUENCE [LARGE SCALE GENOMIC DNA]</scope>
    <source>
        <strain evidence="21 22">JB196</strain>
    </source>
</reference>
<feature type="binding site" evidence="17">
    <location>
        <begin position="158"/>
        <end position="160"/>
    </location>
    <ligand>
        <name>ATP</name>
        <dbReference type="ChEBI" id="CHEBI:30616"/>
    </ligand>
</feature>
<dbReference type="GO" id="GO:0071555">
    <property type="term" value="P:cell wall organization"/>
    <property type="evidence" value="ECO:0007669"/>
    <property type="project" value="UniProtKB-KW"/>
</dbReference>
<feature type="active site" evidence="16">
    <location>
        <position position="304"/>
    </location>
</feature>
<evidence type="ECO:0000256" key="12">
    <source>
        <dbReference type="ARBA" id="ARBA00023211"/>
    </source>
</evidence>
<keyword evidence="15" id="KW-0963">Cytoplasm</keyword>
<dbReference type="AlphaFoldDB" id="A0A368LHK2"/>
<keyword evidence="10 15" id="KW-0133">Cell shape</keyword>
<dbReference type="GO" id="GO:0005524">
    <property type="term" value="F:ATP binding"/>
    <property type="evidence" value="ECO:0007669"/>
    <property type="project" value="UniProtKB-UniRule"/>
</dbReference>
<comment type="pathway">
    <text evidence="3 15">Cell wall biogenesis; peptidoglycan biosynthesis.</text>
</comment>
<dbReference type="InterPro" id="IPR011127">
    <property type="entry name" value="Dala_Dala_lig_N"/>
</dbReference>
<dbReference type="InterPro" id="IPR005905">
    <property type="entry name" value="D_ala_D_ala"/>
</dbReference>
<feature type="binding site" evidence="18">
    <location>
        <position position="280"/>
    </location>
    <ligand>
        <name>Mg(2+)</name>
        <dbReference type="ChEBI" id="CHEBI:18420"/>
        <label>1</label>
    </ligand>
</feature>
<gene>
    <name evidence="15" type="primary">ddl</name>
    <name evidence="21" type="ORF">CIK83_12235</name>
</gene>
<comment type="similarity">
    <text evidence="4 15">Belongs to the D-alanine--D-alanine ligase family.</text>
</comment>
<comment type="subcellular location">
    <subcellularLocation>
        <location evidence="15">Cytoplasm</location>
    </subcellularLocation>
</comment>
<dbReference type="PANTHER" id="PTHR23132">
    <property type="entry name" value="D-ALANINE--D-ALANINE LIGASE"/>
    <property type="match status" value="1"/>
</dbReference>
<evidence type="ECO:0000256" key="19">
    <source>
        <dbReference type="PROSITE-ProRule" id="PRU00409"/>
    </source>
</evidence>
<evidence type="ECO:0000256" key="9">
    <source>
        <dbReference type="ARBA" id="ARBA00022842"/>
    </source>
</evidence>
<keyword evidence="13 15" id="KW-0961">Cell wall biogenesis/degradation</keyword>
<keyword evidence="8 19" id="KW-0067">ATP-binding</keyword>
<dbReference type="NCBIfam" id="NF002527">
    <property type="entry name" value="PRK01966.1-3"/>
    <property type="match status" value="1"/>
</dbReference>
<dbReference type="Proteomes" id="UP000252479">
    <property type="component" value="Unassembled WGS sequence"/>
</dbReference>
<comment type="catalytic activity">
    <reaction evidence="14 15">
        <text>2 D-alanine + ATP = D-alanyl-D-alanine + ADP + phosphate + H(+)</text>
        <dbReference type="Rhea" id="RHEA:11224"/>
        <dbReference type="ChEBI" id="CHEBI:15378"/>
        <dbReference type="ChEBI" id="CHEBI:30616"/>
        <dbReference type="ChEBI" id="CHEBI:43474"/>
        <dbReference type="ChEBI" id="CHEBI:57416"/>
        <dbReference type="ChEBI" id="CHEBI:57822"/>
        <dbReference type="ChEBI" id="CHEBI:456216"/>
        <dbReference type="EC" id="6.3.2.4"/>
    </reaction>
</comment>
<dbReference type="InterPro" id="IPR016185">
    <property type="entry name" value="PreATP-grasp_dom_sf"/>
</dbReference>
<dbReference type="GO" id="GO:0008716">
    <property type="term" value="F:D-alanine-D-alanine ligase activity"/>
    <property type="evidence" value="ECO:0007669"/>
    <property type="project" value="UniProtKB-UniRule"/>
</dbReference>
<feature type="active site" evidence="16">
    <location>
        <position position="166"/>
    </location>
</feature>
<dbReference type="Gene3D" id="3.30.1490.20">
    <property type="entry name" value="ATP-grasp fold, A domain"/>
    <property type="match status" value="1"/>
</dbReference>
<feature type="binding site" evidence="18">
    <location>
        <position position="293"/>
    </location>
    <ligand>
        <name>Mg(2+)</name>
        <dbReference type="ChEBI" id="CHEBI:18420"/>
        <label>2</label>
    </ligand>
</feature>
<evidence type="ECO:0000259" key="20">
    <source>
        <dbReference type="PROSITE" id="PS50975"/>
    </source>
</evidence>
<accession>A0A368LHK2</accession>
<protein>
    <recommendedName>
        <fullName evidence="15">D-alanine--D-alanine ligase</fullName>
        <ecNumber evidence="15">6.3.2.4</ecNumber>
    </recommendedName>
    <alternativeName>
        <fullName evidence="15">D-Ala-D-Ala ligase</fullName>
    </alternativeName>
    <alternativeName>
        <fullName evidence="15">D-alanylalanine synthetase</fullName>
    </alternativeName>
</protein>
<dbReference type="NCBIfam" id="TIGR01205">
    <property type="entry name" value="D_ala_D_alaTIGR"/>
    <property type="match status" value="1"/>
</dbReference>
<comment type="cofactor">
    <cofactor evidence="1">
        <name>Mn(2+)</name>
        <dbReference type="ChEBI" id="CHEBI:29035"/>
    </cofactor>
</comment>
<evidence type="ECO:0000256" key="1">
    <source>
        <dbReference type="ARBA" id="ARBA00001936"/>
    </source>
</evidence>
<dbReference type="PROSITE" id="PS50975">
    <property type="entry name" value="ATP_GRASP"/>
    <property type="match status" value="1"/>
</dbReference>
<evidence type="ECO:0000256" key="18">
    <source>
        <dbReference type="PIRSR" id="PIRSR039102-3"/>
    </source>
</evidence>
<dbReference type="Gene3D" id="3.40.50.20">
    <property type="match status" value="1"/>
</dbReference>
<dbReference type="PIRSF" id="PIRSF039102">
    <property type="entry name" value="Ddl/VanB"/>
    <property type="match status" value="1"/>
</dbReference>
<evidence type="ECO:0000256" key="11">
    <source>
        <dbReference type="ARBA" id="ARBA00022984"/>
    </source>
</evidence>
<evidence type="ECO:0000313" key="22">
    <source>
        <dbReference type="Proteomes" id="UP000252479"/>
    </source>
</evidence>
<name>A0A368LHK2_9VIBR</name>
<evidence type="ECO:0000256" key="14">
    <source>
        <dbReference type="ARBA" id="ARBA00047614"/>
    </source>
</evidence>
<proteinExistence type="inferred from homology"/>
<dbReference type="InterPro" id="IPR000291">
    <property type="entry name" value="D-Ala_lig_Van_CS"/>
</dbReference>
<evidence type="ECO:0000256" key="5">
    <source>
        <dbReference type="ARBA" id="ARBA00022598"/>
    </source>
</evidence>
<dbReference type="PANTHER" id="PTHR23132:SF25">
    <property type="entry name" value="D-ALANINE--D-ALANINE LIGASE A"/>
    <property type="match status" value="1"/>
</dbReference>
<dbReference type="PROSITE" id="PS00843">
    <property type="entry name" value="DALA_DALA_LIGASE_1"/>
    <property type="match status" value="1"/>
</dbReference>
<keyword evidence="22" id="KW-1185">Reference proteome</keyword>
<feature type="binding site" evidence="18">
    <location>
        <position position="295"/>
    </location>
    <ligand>
        <name>Mg(2+)</name>
        <dbReference type="ChEBI" id="CHEBI:18420"/>
        <label>2</label>
    </ligand>
</feature>
<evidence type="ECO:0000256" key="10">
    <source>
        <dbReference type="ARBA" id="ARBA00022960"/>
    </source>
</evidence>
<feature type="binding site" evidence="17">
    <location>
        <begin position="166"/>
        <end position="167"/>
    </location>
    <ligand>
        <name>ATP</name>
        <dbReference type="ChEBI" id="CHEBI:30616"/>
    </ligand>
</feature>
<keyword evidence="6 18" id="KW-0479">Metal-binding</keyword>
<evidence type="ECO:0000256" key="6">
    <source>
        <dbReference type="ARBA" id="ARBA00022723"/>
    </source>
</evidence>
<comment type="caution">
    <text evidence="21">The sequence shown here is derived from an EMBL/GenBank/DDBJ whole genome shotgun (WGS) entry which is preliminary data.</text>
</comment>
<dbReference type="Pfam" id="PF01820">
    <property type="entry name" value="Dala_Dala_lig_N"/>
    <property type="match status" value="1"/>
</dbReference>
<evidence type="ECO:0000256" key="15">
    <source>
        <dbReference type="HAMAP-Rule" id="MF_00047"/>
    </source>
</evidence>
<keyword evidence="5 15" id="KW-0436">Ligase</keyword>
<dbReference type="Gene3D" id="3.30.470.20">
    <property type="entry name" value="ATP-grasp fold, B domain"/>
    <property type="match status" value="1"/>
</dbReference>
<feature type="domain" description="ATP-grasp" evidence="20">
    <location>
        <begin position="120"/>
        <end position="326"/>
    </location>
</feature>
<keyword evidence="9 18" id="KW-0460">Magnesium</keyword>
<keyword evidence="11 15" id="KW-0573">Peptidoglycan synthesis</keyword>
<dbReference type="GO" id="GO:0009252">
    <property type="term" value="P:peptidoglycan biosynthetic process"/>
    <property type="evidence" value="ECO:0007669"/>
    <property type="project" value="UniProtKB-UniRule"/>
</dbReference>
<dbReference type="Pfam" id="PF07478">
    <property type="entry name" value="Dala_Dala_lig_C"/>
    <property type="match status" value="1"/>
</dbReference>